<feature type="domain" description="Aprataxin C2HE/C2H2/C2HC zinc finger" evidence="2">
    <location>
        <begin position="164"/>
        <end position="221"/>
    </location>
</feature>
<sequence>MSAPSNLSAKKRSAFDELMTTKPPKGPSLKILSWRDGLGEYIKNPKANSKQIISYSDEFTLVRDAYPKATIHLLLLPHKNSNLHPFEALSDIKFLESVKSEALKVKELATGDLLRKFGSTRSWNEEIRVGTHAIPSMSHLHIHIISKDMHSESLKNKKHYNSFNTPFFIPLDDFPLEKDDERRKPTEMGYLNKDFVCWRCGKNYGKRFVELKRHLEEEFNKWRNGD</sequence>
<organism evidence="3 4">
    <name type="scientific">Neolecta irregularis (strain DAH-3)</name>
    <dbReference type="NCBI Taxonomy" id="1198029"/>
    <lineage>
        <taxon>Eukaryota</taxon>
        <taxon>Fungi</taxon>
        <taxon>Dikarya</taxon>
        <taxon>Ascomycota</taxon>
        <taxon>Taphrinomycotina</taxon>
        <taxon>Neolectales</taxon>
        <taxon>Neolectaceae</taxon>
        <taxon>Neolecta</taxon>
    </lineage>
</organism>
<dbReference type="GO" id="GO:0003697">
    <property type="term" value="F:single-stranded DNA binding"/>
    <property type="evidence" value="ECO:0007669"/>
    <property type="project" value="EnsemblFungi"/>
</dbReference>
<dbReference type="GO" id="GO:0019002">
    <property type="term" value="F:GMP binding"/>
    <property type="evidence" value="ECO:0007669"/>
    <property type="project" value="EnsemblFungi"/>
</dbReference>
<evidence type="ECO:0000259" key="2">
    <source>
        <dbReference type="Pfam" id="PF16278"/>
    </source>
</evidence>
<dbReference type="GO" id="GO:1990165">
    <property type="term" value="F:single-strand break-containing DNA binding"/>
    <property type="evidence" value="ECO:0007669"/>
    <property type="project" value="EnsemblFungi"/>
</dbReference>
<dbReference type="Gene3D" id="3.30.428.10">
    <property type="entry name" value="HIT-like"/>
    <property type="match status" value="1"/>
</dbReference>
<dbReference type="InterPro" id="IPR032566">
    <property type="entry name" value="Znf-C2HE"/>
</dbReference>
<proteinExistence type="predicted"/>
<accession>A0A1U7LLG8</accession>
<reference evidence="3 4" key="1">
    <citation type="submission" date="2016-04" db="EMBL/GenBank/DDBJ databases">
        <title>Evolutionary innovation and constraint leading to complex multicellularity in the Ascomycota.</title>
        <authorList>
            <person name="Cisse O."/>
            <person name="Nguyen A."/>
            <person name="Hewitt D.A."/>
            <person name="Jedd G."/>
            <person name="Stajich J.E."/>
        </authorList>
    </citation>
    <scope>NUCLEOTIDE SEQUENCE [LARGE SCALE GENOMIC DNA]</scope>
    <source>
        <strain evidence="3 4">DAH-3</strain>
    </source>
</reference>
<feature type="region of interest" description="Disordered" evidence="1">
    <location>
        <begin position="1"/>
        <end position="22"/>
    </location>
</feature>
<dbReference type="OrthoDB" id="3512845at2759"/>
<dbReference type="GO" id="GO:0003725">
    <property type="term" value="F:double-stranded RNA binding"/>
    <property type="evidence" value="ECO:0007669"/>
    <property type="project" value="TreeGrafter"/>
</dbReference>
<evidence type="ECO:0000256" key="1">
    <source>
        <dbReference type="SAM" id="MobiDB-lite"/>
    </source>
</evidence>
<evidence type="ECO:0000313" key="4">
    <source>
        <dbReference type="Proteomes" id="UP000186594"/>
    </source>
</evidence>
<dbReference type="InterPro" id="IPR019808">
    <property type="entry name" value="Histidine_triad_CS"/>
</dbReference>
<dbReference type="GO" id="GO:0005634">
    <property type="term" value="C:nucleus"/>
    <property type="evidence" value="ECO:0007669"/>
    <property type="project" value="TreeGrafter"/>
</dbReference>
<dbReference type="InterPro" id="IPR036265">
    <property type="entry name" value="HIT-like_sf"/>
</dbReference>
<dbReference type="Pfam" id="PF11969">
    <property type="entry name" value="DcpS_C"/>
    <property type="match status" value="1"/>
</dbReference>
<dbReference type="PANTHER" id="PTHR12486">
    <property type="entry name" value="APRATAXIN-RELATED"/>
    <property type="match status" value="1"/>
</dbReference>
<name>A0A1U7LLG8_NEOID</name>
<dbReference type="OMA" id="IHDMFPK"/>
<dbReference type="Proteomes" id="UP000186594">
    <property type="component" value="Unassembled WGS sequence"/>
</dbReference>
<keyword evidence="4" id="KW-1185">Reference proteome</keyword>
<gene>
    <name evidence="3" type="ORF">NEOLI_004465</name>
</gene>
<dbReference type="Pfam" id="PF16278">
    <property type="entry name" value="zf-C2HE"/>
    <property type="match status" value="1"/>
</dbReference>
<dbReference type="AlphaFoldDB" id="A0A1U7LLG8"/>
<dbReference type="SUPFAM" id="SSF54197">
    <property type="entry name" value="HIT-like"/>
    <property type="match status" value="1"/>
</dbReference>
<dbReference type="STRING" id="1198029.A0A1U7LLG8"/>
<dbReference type="PANTHER" id="PTHR12486:SF4">
    <property type="entry name" value="APRATAXIN"/>
    <property type="match status" value="1"/>
</dbReference>
<dbReference type="GO" id="GO:0120108">
    <property type="term" value="F:DNA-3'-diphospho-5'-guanosine diphosphatase activity"/>
    <property type="evidence" value="ECO:0007669"/>
    <property type="project" value="EnsemblFungi"/>
</dbReference>
<dbReference type="GO" id="GO:0000012">
    <property type="term" value="P:single strand break repair"/>
    <property type="evidence" value="ECO:0007669"/>
    <property type="project" value="TreeGrafter"/>
</dbReference>
<dbReference type="GO" id="GO:0033699">
    <property type="term" value="F:DNA 5'-adenosine monophosphate hydrolase activity"/>
    <property type="evidence" value="ECO:0007669"/>
    <property type="project" value="EnsemblFungi"/>
</dbReference>
<evidence type="ECO:0000313" key="3">
    <source>
        <dbReference type="EMBL" id="OLL23478.1"/>
    </source>
</evidence>
<dbReference type="EMBL" id="LXFE01001559">
    <property type="protein sequence ID" value="OLL23478.1"/>
    <property type="molecule type" value="Genomic_DNA"/>
</dbReference>
<comment type="caution">
    <text evidence="3">The sequence shown here is derived from an EMBL/GenBank/DDBJ whole genome shotgun (WGS) entry which is preliminary data.</text>
</comment>
<dbReference type="GO" id="GO:0006298">
    <property type="term" value="P:mismatch repair"/>
    <property type="evidence" value="ECO:0007669"/>
    <property type="project" value="EnsemblFungi"/>
</dbReference>
<dbReference type="PROSITE" id="PS00892">
    <property type="entry name" value="HIT_1"/>
    <property type="match status" value="1"/>
</dbReference>
<dbReference type="GO" id="GO:1905108">
    <property type="term" value="F:guanosine binding"/>
    <property type="evidence" value="ECO:0007669"/>
    <property type="project" value="EnsemblFungi"/>
</dbReference>
<dbReference type="GO" id="GO:0008270">
    <property type="term" value="F:zinc ion binding"/>
    <property type="evidence" value="ECO:0007669"/>
    <property type="project" value="EnsemblFungi"/>
</dbReference>
<protein>
    <submittedName>
        <fullName evidence="3">Aprataxin-like protein</fullName>
    </submittedName>
</protein>
<dbReference type="GO" id="GO:0030983">
    <property type="term" value="F:mismatched DNA binding"/>
    <property type="evidence" value="ECO:0007669"/>
    <property type="project" value="EnsemblFungi"/>
</dbReference>